<keyword evidence="2" id="KW-0812">Transmembrane</keyword>
<feature type="compositionally biased region" description="Acidic residues" evidence="1">
    <location>
        <begin position="39"/>
        <end position="49"/>
    </location>
</feature>
<accession>D3DYF2</accession>
<keyword evidence="4" id="KW-1185">Reference proteome</keyword>
<keyword evidence="3" id="KW-0614">Plasmid</keyword>
<proteinExistence type="predicted"/>
<dbReference type="HOGENOM" id="CLU_2957392_0_0_4"/>
<feature type="region of interest" description="Disordered" evidence="1">
    <location>
        <begin position="30"/>
        <end position="59"/>
    </location>
</feature>
<name>D3DYF2_CUPMC</name>
<dbReference type="KEGG" id="rme:Rmet_6743"/>
<gene>
    <name evidence="3" type="ordered locus">Rmet_6743</name>
</gene>
<protein>
    <submittedName>
        <fullName evidence="3">Uncharacterized protein</fullName>
    </submittedName>
</protein>
<sequence>MALSGSGLATYASAGALVFVMLGVGIDRADDKTSRESEDVADVSADDAWGDSQDGCRIC</sequence>
<keyword evidence="2" id="KW-1133">Transmembrane helix</keyword>
<evidence type="ECO:0000313" key="4">
    <source>
        <dbReference type="Proteomes" id="UP000002429"/>
    </source>
</evidence>
<geneLocation type="plasmid" evidence="3 4">
    <name>megaplasmid</name>
</geneLocation>
<evidence type="ECO:0000256" key="2">
    <source>
        <dbReference type="SAM" id="Phobius"/>
    </source>
</evidence>
<dbReference type="Proteomes" id="UP000002429">
    <property type="component" value="Plasmid megaplasmid"/>
</dbReference>
<evidence type="ECO:0000313" key="3">
    <source>
        <dbReference type="EMBL" id="ADC45322.1"/>
    </source>
</evidence>
<keyword evidence="2" id="KW-0472">Membrane</keyword>
<feature type="transmembrane region" description="Helical" evidence="2">
    <location>
        <begin position="6"/>
        <end position="26"/>
    </location>
</feature>
<dbReference type="EMBL" id="CP000353">
    <property type="protein sequence ID" value="ADC45322.1"/>
    <property type="molecule type" value="Genomic_DNA"/>
</dbReference>
<organism evidence="3 4">
    <name type="scientific">Cupriavidus metallidurans (strain ATCC 43123 / DSM 2839 / NBRC 102507 / CH34)</name>
    <name type="common">Ralstonia metallidurans</name>
    <dbReference type="NCBI Taxonomy" id="266264"/>
    <lineage>
        <taxon>Bacteria</taxon>
        <taxon>Pseudomonadati</taxon>
        <taxon>Pseudomonadota</taxon>
        <taxon>Betaproteobacteria</taxon>
        <taxon>Burkholderiales</taxon>
        <taxon>Burkholderiaceae</taxon>
        <taxon>Cupriavidus</taxon>
    </lineage>
</organism>
<reference evidence="4" key="1">
    <citation type="journal article" date="2010" name="PLoS ONE">
        <title>The complete genome sequence of Cupriavidus metallidurans strain CH34, a master survivalist in harsh and anthropogenic environments.</title>
        <authorList>
            <person name="Janssen P.J."/>
            <person name="Van Houdt R."/>
            <person name="Moors H."/>
            <person name="Monsieurs P."/>
            <person name="Morin N."/>
            <person name="Michaux A."/>
            <person name="Benotmane M.A."/>
            <person name="Leys N."/>
            <person name="Vallaeys T."/>
            <person name="Lapidus A."/>
            <person name="Monchy S."/>
            <person name="Medigue C."/>
            <person name="Taghavi S."/>
            <person name="McCorkle S."/>
            <person name="Dunn J."/>
            <person name="van der Lelie D."/>
            <person name="Mergeay M."/>
        </authorList>
    </citation>
    <scope>NUCLEOTIDE SEQUENCE [LARGE SCALE GENOMIC DNA]</scope>
    <source>
        <strain evidence="4">ATCC 43123 / DSM 2839 / NBRC 102507 / CH34</strain>
    </source>
</reference>
<dbReference type="AlphaFoldDB" id="D3DYF2"/>
<evidence type="ECO:0000256" key="1">
    <source>
        <dbReference type="SAM" id="MobiDB-lite"/>
    </source>
</evidence>